<keyword evidence="1" id="KW-1133">Transmembrane helix</keyword>
<reference evidence="3 4" key="2">
    <citation type="submission" date="2024-07" db="EMBL/GenBank/DDBJ databases">
        <authorList>
            <person name="Akdeniz Z."/>
        </authorList>
    </citation>
    <scope>NUCLEOTIDE SEQUENCE [LARGE SCALE GENOMIC DNA]</scope>
</reference>
<proteinExistence type="predicted"/>
<protein>
    <submittedName>
        <fullName evidence="2">Uncharacterized protein</fullName>
    </submittedName>
</protein>
<evidence type="ECO:0000313" key="3">
    <source>
        <dbReference type="EMBL" id="CAL5993257.1"/>
    </source>
</evidence>
<comment type="caution">
    <text evidence="2">The sequence shown here is derived from an EMBL/GenBank/DDBJ whole genome shotgun (WGS) entry which is preliminary data.</text>
</comment>
<dbReference type="EMBL" id="CAXDID020000030">
    <property type="protein sequence ID" value="CAL5993257.1"/>
    <property type="molecule type" value="Genomic_DNA"/>
</dbReference>
<gene>
    <name evidence="3" type="ORF">HINF_LOCUS12974</name>
    <name evidence="2" type="ORF">HINF_LOCUS29486</name>
</gene>
<accession>A0AA86PNH9</accession>
<organism evidence="2">
    <name type="scientific">Hexamita inflata</name>
    <dbReference type="NCBI Taxonomy" id="28002"/>
    <lineage>
        <taxon>Eukaryota</taxon>
        <taxon>Metamonada</taxon>
        <taxon>Diplomonadida</taxon>
        <taxon>Hexamitidae</taxon>
        <taxon>Hexamitinae</taxon>
        <taxon>Hexamita</taxon>
    </lineage>
</organism>
<dbReference type="InterPro" id="IPR009030">
    <property type="entry name" value="Growth_fac_rcpt_cys_sf"/>
</dbReference>
<dbReference type="Proteomes" id="UP001642409">
    <property type="component" value="Unassembled WGS sequence"/>
</dbReference>
<name>A0AA86PNH9_9EUKA</name>
<reference evidence="2" key="1">
    <citation type="submission" date="2023-06" db="EMBL/GenBank/DDBJ databases">
        <authorList>
            <person name="Kurt Z."/>
        </authorList>
    </citation>
    <scope>NUCLEOTIDE SEQUENCE</scope>
</reference>
<keyword evidence="4" id="KW-1185">Reference proteome</keyword>
<evidence type="ECO:0000256" key="1">
    <source>
        <dbReference type="SAM" id="Phobius"/>
    </source>
</evidence>
<keyword evidence="1" id="KW-0472">Membrane</keyword>
<dbReference type="SUPFAM" id="SSF57184">
    <property type="entry name" value="Growth factor receptor domain"/>
    <property type="match status" value="1"/>
</dbReference>
<evidence type="ECO:0000313" key="2">
    <source>
        <dbReference type="EMBL" id="CAI9941841.1"/>
    </source>
</evidence>
<evidence type="ECO:0000313" key="4">
    <source>
        <dbReference type="Proteomes" id="UP001642409"/>
    </source>
</evidence>
<feature type="transmembrane region" description="Helical" evidence="1">
    <location>
        <begin position="1970"/>
        <end position="1989"/>
    </location>
</feature>
<sequence>MIEYFVLFSLQAQMSACEWQLSGRIWYSTQSCLLDAPLNLSKIKNPALSPSTDFADIDASVVTAVQMGQDFADNNQYSQLLDIGPSGALSNGIIILNASIEVDQYVESLYVSVFGSFQGSLDNISLSGMINVSVPKQNKLKSIFLSTFIGNAASGMNTTISFPTETDFTFRNVSSAVKYFINKKQVPTTPSYLDADMSITDQQTTLPILLQTTFDDDQIPIPTTEVNYDQLIKDSYDFVDSVRRLTFEVTTWSSIKYINNGKIDNQFINAFEDLYPNSLQIQLEKFYETKGMTVRRFDSNNNELELANDGDSDVVLTIYQENTKAVAIRQDTRMVICEHPNLYDIQTKSCVPTCASPKFIFQSTCVPACPTGFYSFKNECFVRCPYWLGAGTPSTGFACDDCTLQMQKGSSSGCIAVCSANQMTFQGGCYDFCPLGTLKSGNVCTQPNVINDCPGKFLVLQGLANPQRFYNYCSEEEPHWMYKIVDANQIATGVFKASCSGTVLISKECVENSIVPPSSDCPIKDQSTCRQACLNITTDVNVEEKCVDLCPDFSYEQSMYGVCHMCMGAYDGGQYYHRNNKACTATCQSWSQSTDKIKICEDGSECNKYVITSTSPPQKQCYPNGCPAGHEFMNEQQTLGIFECLSTCPTDSYPDRITNICNKNCQYLNLQNVDKCETPGSDQCKRVQKVIGQKANYKCLDHCAPDQFVNNQYECRDYVPLNMGQCGMMFKSGIWMPQTPCSINGQLDLAPYPVTNIIGFNKEISGTSANYSVIDIKQFGILQNAVLVVNVSLDVQETDANFSIFSNMDGRLENVTVIGYVNITCDQTKTNINISRLIGAIPASSDRSITSTSDTRLFQNVTNGLQFYVNNKLFTTDIIGAKYVKLLDLFDGTALPLTTTSVTPETYKLNNNDGLVKTEYLFHNHSQNEEFTVFINSDKILTDMVNKKRYLHSFVKNLEAAHVIKRKTAKFFDVDGLLIHAGDIAIFVYYDDYTALAIPADGVKTVRCDNLDIYNPKLKNCVKISQCTLVNQVVFKSLCLPTCLDSFINVDGICYKECPVHLGYTSLSGSCTKSSCTLPQFSSPTSCGTTCDPGYVFLRMNGANVGCVLESKCPEGTIKLSSPNLCLIPGVEADCNGDFFIQVLIIEAHQPDPRYHNQCLSSAPSSTFNTVSTKTYSNWKTANNQLLSLNNIFTTQQTCDTVVNSFTNQMKPLLFGTECRLICPTGQFDQLNGTCSPACPDYMAEDHEFGICAYCLPNEFFDAYYKRCLSSSKYFKTVEGHNISITEEEALNTQSELEGCKHYKWSDTLIQCVYSCAELKLVQGPGYECLTKCPAKQAIGTFNATCSTQCGTNPATQYYKVEQLNGTETINNNDPKYTSIKCYDDLSTCLTNLVDDATTFAANKRCLGCPVGTVWNRSSSVCIPEKNCTFFDTYPAPKICESLTDLVNCKTYKSSGETGIFICSSSGCPVDTYSNNQFCVRSCIRYQKFTSIIDYNNGTVDRNCVEQCTPNYFNIQGTENVCLPTCTDKYAPTLKGLCKCAETPIKYYFINGDCSDKCEGEYKYDDINQECNNICYYQVNETTGRQSCNQIKSSCENMLSNGKQCVGACSANQFIDVRECVAKCPTLMYIEYNNNNTCVSDFKSCPFFLRVGDQKKCFTACPADKPFSFNQECVVNCSSVDMKTSGMTCVSSCSGGRSFFENKQCVESCSSKMYFNDTMLCVNSLAECNVYIQDQADSKACLKTCPLATPFINNQMCVAQCDKGFLNWNMTCVETNVSCDMIDLQIPGKGVFNCTKTCNFYVSTVVNGKYQFECFKKCNDYKIQTLSYFIQTYRGGKCIRTCTDEISGVEPLVYVYVSDQFSYNQCVVSCSEITTQLKVFKEDGFPYNYCVHKCQENSTVDTTSQQCQKRDCPSSTPYYFIDSMKNKLCFTNCPKSYVILNQAQCLVKCPENFKALNSNCVAINKTTQTAMYIVVGAIMVIMALTILIMDHINKKKLAAARLKRKKGKKSKEIELGQTKKPQIKINLSNQLSAPLNTNNAQSYTSGIKPLLRQIQEQNNKAELPKKIKKPVIRVETNSASNQKMKMVHKHSHGIL</sequence>
<dbReference type="EMBL" id="CATOUU010000697">
    <property type="protein sequence ID" value="CAI9941841.1"/>
    <property type="molecule type" value="Genomic_DNA"/>
</dbReference>
<keyword evidence="1" id="KW-0812">Transmembrane</keyword>